<keyword evidence="2" id="KW-0732">Signal</keyword>
<evidence type="ECO:0000313" key="3">
    <source>
        <dbReference type="EMBL" id="KAF7364694.1"/>
    </source>
</evidence>
<dbReference type="AlphaFoldDB" id="A0A8H6YT38"/>
<feature type="compositionally biased region" description="Low complexity" evidence="1">
    <location>
        <begin position="416"/>
        <end position="432"/>
    </location>
</feature>
<dbReference type="EMBL" id="JACAZI010000003">
    <property type="protein sequence ID" value="KAF7364694.1"/>
    <property type="molecule type" value="Genomic_DNA"/>
</dbReference>
<dbReference type="Gene3D" id="2.60.120.260">
    <property type="entry name" value="Galactose-binding domain-like"/>
    <property type="match status" value="2"/>
</dbReference>
<evidence type="ECO:0000256" key="1">
    <source>
        <dbReference type="SAM" id="MobiDB-lite"/>
    </source>
</evidence>
<name>A0A8H6YT38_9AGAR</name>
<feature type="signal peptide" evidence="2">
    <location>
        <begin position="1"/>
        <end position="25"/>
    </location>
</feature>
<gene>
    <name evidence="3" type="ORF">MVEN_00339000</name>
</gene>
<feature type="chain" id="PRO_5034882635" evidence="2">
    <location>
        <begin position="26"/>
        <end position="477"/>
    </location>
</feature>
<feature type="region of interest" description="Disordered" evidence="1">
    <location>
        <begin position="416"/>
        <end position="456"/>
    </location>
</feature>
<protein>
    <submittedName>
        <fullName evidence="3">Uncharacterized protein</fullName>
    </submittedName>
</protein>
<sequence length="477" mass="48606">MSLAASPRLIFLLALLAVYLPSILSQHVQRNLGKRDAFSDSGLSLASWIWLPESDLITTAPAGTVAFIKTLTTPPGKTAVSAHIAITVDNNFTLWCNSQPIGDSDGIAASGWKTAQVFSAALNGSANVFSVLATNANPDTPGAANPAGLLAAIRIFYSDSSNETVLSDNTWVVSGSVPADFPAPLDLSSFVPAEIATKYGSGAWGMSVSVSTPDTNALNLTGSLWIWSTANASVSAAVGTVGFRKTVVSPSGKSASSATVLLSVDNTFQLLINGQYVGSPPFDNNAAGSTGSWEYAQRFTVTLTPSNNVFTVLATNFPPTGSGTSGTGGTSAGMIAALQIKYTDGSSDIVRSDTSWLAGPFTSADAFLHAADSTLGLSIAQGPFGMAPWGQIGVSDALSVLKLPANNAAVAAIPNGPLTTATTTTPGPASTTILPTTTDPSSPNPSSGSGSSSAHGRISPRLVSAFAFSVIMTCFVL</sequence>
<keyword evidence="4" id="KW-1185">Reference proteome</keyword>
<proteinExistence type="predicted"/>
<dbReference type="Proteomes" id="UP000620124">
    <property type="component" value="Unassembled WGS sequence"/>
</dbReference>
<dbReference type="OrthoDB" id="3062325at2759"/>
<accession>A0A8H6YT38</accession>
<feature type="compositionally biased region" description="Low complexity" evidence="1">
    <location>
        <begin position="440"/>
        <end position="453"/>
    </location>
</feature>
<organism evidence="3 4">
    <name type="scientific">Mycena venus</name>
    <dbReference type="NCBI Taxonomy" id="2733690"/>
    <lineage>
        <taxon>Eukaryota</taxon>
        <taxon>Fungi</taxon>
        <taxon>Dikarya</taxon>
        <taxon>Basidiomycota</taxon>
        <taxon>Agaricomycotina</taxon>
        <taxon>Agaricomycetes</taxon>
        <taxon>Agaricomycetidae</taxon>
        <taxon>Agaricales</taxon>
        <taxon>Marasmiineae</taxon>
        <taxon>Mycenaceae</taxon>
        <taxon>Mycena</taxon>
    </lineage>
</organism>
<evidence type="ECO:0000313" key="4">
    <source>
        <dbReference type="Proteomes" id="UP000620124"/>
    </source>
</evidence>
<evidence type="ECO:0000256" key="2">
    <source>
        <dbReference type="SAM" id="SignalP"/>
    </source>
</evidence>
<comment type="caution">
    <text evidence="3">The sequence shown here is derived from an EMBL/GenBank/DDBJ whole genome shotgun (WGS) entry which is preliminary data.</text>
</comment>
<reference evidence="3" key="1">
    <citation type="submission" date="2020-05" db="EMBL/GenBank/DDBJ databases">
        <title>Mycena genomes resolve the evolution of fungal bioluminescence.</title>
        <authorList>
            <person name="Tsai I.J."/>
        </authorList>
    </citation>
    <scope>NUCLEOTIDE SEQUENCE</scope>
    <source>
        <strain evidence="3">CCC161011</strain>
    </source>
</reference>